<keyword evidence="8" id="KW-0406">Ion transport</keyword>
<evidence type="ECO:0000259" key="12">
    <source>
        <dbReference type="Pfam" id="PF00361"/>
    </source>
</evidence>
<feature type="transmembrane region" description="Helical" evidence="11">
    <location>
        <begin position="450"/>
        <end position="469"/>
    </location>
</feature>
<evidence type="ECO:0000259" key="14">
    <source>
        <dbReference type="Pfam" id="PF04039"/>
    </source>
</evidence>
<dbReference type="GO" id="GO:0005886">
    <property type="term" value="C:plasma membrane"/>
    <property type="evidence" value="ECO:0007669"/>
    <property type="project" value="UniProtKB-SubCell"/>
</dbReference>
<evidence type="ECO:0000256" key="5">
    <source>
        <dbReference type="ARBA" id="ARBA00022475"/>
    </source>
</evidence>
<feature type="transmembrane region" description="Helical" evidence="11">
    <location>
        <begin position="819"/>
        <end position="839"/>
    </location>
</feature>
<feature type="transmembrane region" description="Helical" evidence="11">
    <location>
        <begin position="297"/>
        <end position="316"/>
    </location>
</feature>
<sequence>MSLALIAALPFLGALLPGLLIRSGRNACALATGTVTALALLMLGLHAPAVLSGEVIHTRIEWMPALGLNANFFLDGLGLLFAGLILGIGLLIILYARFYLSSRDPMGQFYTYLLLFQGAMVGIVLSDNILLLLVFWELTSLSSFLLIGYWKHLPEGRQGARMALAVTGTGGLAMIAGMLILGQIAGSYDLSVILQSREAIQASDWYLPALVLILLGCFTKSAQFPFHFWLPHAMAAPTPVSAYLHSATMVKAGLFLMARMWPVLAGTPEWFYLVATTGLVTMVVAAKIALFKDDLKALLAFSTVSHLGLVTMLLGFGTKAAAIAAIFHIINHATFKAALFMCAGIVDHETHTRDLKRLGGLRRLMPVTFALSTIAALSMAGVPPLNGFLSKEMMLEEVAHTAWAGQVWLMPAFATLGALFSVAYSLRFIAHGFLGPVRKDYPSKPHDPPFGMWAAPAVLVLLLVAIGLAPMPVAGWLVDAAAGATTGGLVHAHISHWHGLTPALWMSVAAIGGGLILLSAHRPLMRAWLATPRPEAKRLFDGVLEPLATAARGVTQGLHDGALSRYFAIATVAVVTAGAAAFLTGSHQGGTRAPTPVDLVPVVGWFLLIAATVALVLRHHDRFLSLVFVGVVGLIVSMGFAYLSAPDLALTQILVEVATVILLLLALNFLPKRTPAETGLARRLRDGAIACAAGLGSGGLIYLLMTRNAAFPSIADYHLANAKTGGGGTNVVNVILVDFRGFDTFGEITVLGIAALVIFALTETVLRAGPANDRLLGWSQRHRQAGDRHPLMFVVATRMVLPIALMVGIYIFLRGHNLPGGGFIAGLVVAVAALMQYMASGFGWTSARKRVEYHALIAVGVLIAAAAGVGSWFAGRPFLTSAYGYVTLPPLEKFELATAMVFDIGVFLTVLGAVMLALASISRIAVRAGERVSATPYDVDLPGDGYGDR</sequence>
<dbReference type="RefSeq" id="WP_097030544.1">
    <property type="nucleotide sequence ID" value="NZ_OAOQ01000007.1"/>
</dbReference>
<evidence type="ECO:0000256" key="1">
    <source>
        <dbReference type="ARBA" id="ARBA00002378"/>
    </source>
</evidence>
<dbReference type="AlphaFoldDB" id="A0A285CVD8"/>
<feature type="domain" description="MrpA C-terminal/MbhD" evidence="15">
    <location>
        <begin position="607"/>
        <end position="672"/>
    </location>
</feature>
<feature type="transmembrane region" description="Helical" evidence="11">
    <location>
        <begin position="322"/>
        <end position="346"/>
    </location>
</feature>
<feature type="transmembrane region" description="Helical" evidence="11">
    <location>
        <begin position="851"/>
        <end position="874"/>
    </location>
</feature>
<evidence type="ECO:0000313" key="17">
    <source>
        <dbReference type="EMBL" id="SNX71008.1"/>
    </source>
</evidence>
<dbReference type="EMBL" id="OAOQ01000007">
    <property type="protein sequence ID" value="SNX71008.1"/>
    <property type="molecule type" value="Genomic_DNA"/>
</dbReference>
<feature type="transmembrane region" description="Helical" evidence="11">
    <location>
        <begin position="408"/>
        <end position="429"/>
    </location>
</feature>
<dbReference type="Pfam" id="PF04039">
    <property type="entry name" value="MnhB"/>
    <property type="match status" value="1"/>
</dbReference>
<protein>
    <submittedName>
        <fullName evidence="17">Multisubunit potassium/proton antiporter PhaA subunit /multisubunit potassium/proton antiporter PhaB subunit</fullName>
    </submittedName>
</protein>
<gene>
    <name evidence="17" type="ORF">SAMN05878503_107123</name>
</gene>
<dbReference type="Pfam" id="PF00662">
    <property type="entry name" value="Proton_antipo_N"/>
    <property type="match status" value="1"/>
</dbReference>
<evidence type="ECO:0000256" key="2">
    <source>
        <dbReference type="ARBA" id="ARBA00004651"/>
    </source>
</evidence>
<feature type="transmembrane region" description="Helical" evidence="11">
    <location>
        <begin position="894"/>
        <end position="921"/>
    </location>
</feature>
<comment type="function">
    <text evidence="1">NDH-1 shuttles electrons from NADH, via FMN and iron-sulfur (Fe-S) centers, to quinones in the respiratory chain. The immediate electron acceptor for the enzyme in this species is believed to be ubiquinone. Couples the redox reaction to proton translocation (for every two electrons transferred, four hydrogen ions are translocated across the cytoplasmic membrane), and thus conserves the redox energy in a proton gradient.</text>
</comment>
<evidence type="ECO:0000313" key="18">
    <source>
        <dbReference type="Proteomes" id="UP000219467"/>
    </source>
</evidence>
<evidence type="ECO:0000256" key="4">
    <source>
        <dbReference type="ARBA" id="ARBA00022449"/>
    </source>
</evidence>
<dbReference type="PANTHER" id="PTHR43373:SF1">
    <property type="entry name" value="NA(+)_H(+) ANTIPORTER SUBUNIT A"/>
    <property type="match status" value="1"/>
</dbReference>
<comment type="subcellular location">
    <subcellularLocation>
        <location evidence="2">Cell membrane</location>
        <topology evidence="2">Multi-pass membrane protein</topology>
    </subcellularLocation>
    <subcellularLocation>
        <location evidence="10">Membrane</location>
        <topology evidence="10">Multi-pass membrane protein</topology>
    </subcellularLocation>
</comment>
<feature type="transmembrane region" description="Helical" evidence="11">
    <location>
        <begin position="205"/>
        <end position="230"/>
    </location>
</feature>
<evidence type="ECO:0000256" key="9">
    <source>
        <dbReference type="ARBA" id="ARBA00023136"/>
    </source>
</evidence>
<feature type="transmembrane region" description="Helical" evidence="11">
    <location>
        <begin position="624"/>
        <end position="643"/>
    </location>
</feature>
<reference evidence="18" key="1">
    <citation type="submission" date="2017-08" db="EMBL/GenBank/DDBJ databases">
        <authorList>
            <person name="Varghese N."/>
            <person name="Submissions S."/>
        </authorList>
    </citation>
    <scope>NUCLEOTIDE SEQUENCE [LARGE SCALE GENOMIC DNA]</scope>
    <source>
        <strain evidence="18">JA234</strain>
    </source>
</reference>
<feature type="transmembrane region" description="Helical" evidence="11">
    <location>
        <begin position="748"/>
        <end position="769"/>
    </location>
</feature>
<evidence type="ECO:0000256" key="8">
    <source>
        <dbReference type="ARBA" id="ARBA00023065"/>
    </source>
</evidence>
<feature type="transmembrane region" description="Helical" evidence="11">
    <location>
        <begin position="599"/>
        <end position="617"/>
    </location>
</feature>
<dbReference type="Pfam" id="PF00361">
    <property type="entry name" value="Proton_antipo_M"/>
    <property type="match status" value="1"/>
</dbReference>
<dbReference type="GO" id="GO:0015297">
    <property type="term" value="F:antiporter activity"/>
    <property type="evidence" value="ECO:0007669"/>
    <property type="project" value="UniProtKB-KW"/>
</dbReference>
<feature type="transmembrane region" description="Helical" evidence="11">
    <location>
        <begin position="649"/>
        <end position="667"/>
    </location>
</feature>
<dbReference type="GO" id="GO:0006811">
    <property type="term" value="P:monoatomic ion transport"/>
    <property type="evidence" value="ECO:0007669"/>
    <property type="project" value="UniProtKB-KW"/>
</dbReference>
<dbReference type="Proteomes" id="UP000219467">
    <property type="component" value="Unassembled WGS sequence"/>
</dbReference>
<dbReference type="InterPro" id="IPR046806">
    <property type="entry name" value="MrpA_C/MbhE"/>
</dbReference>
<dbReference type="NCBIfam" id="NF009288">
    <property type="entry name" value="PRK12648.1"/>
    <property type="match status" value="1"/>
</dbReference>
<dbReference type="InterPro" id="IPR050616">
    <property type="entry name" value="CPA3_Na-H_Antiporter_A"/>
</dbReference>
<evidence type="ECO:0000256" key="6">
    <source>
        <dbReference type="ARBA" id="ARBA00022692"/>
    </source>
</evidence>
<dbReference type="InterPro" id="IPR001516">
    <property type="entry name" value="Proton_antipo_N"/>
</dbReference>
<feature type="transmembrane region" description="Helical" evidence="11">
    <location>
        <begin position="162"/>
        <end position="185"/>
    </location>
</feature>
<dbReference type="OrthoDB" id="9811798at2"/>
<evidence type="ECO:0000256" key="3">
    <source>
        <dbReference type="ARBA" id="ARBA00022448"/>
    </source>
</evidence>
<accession>A0A285CVD8</accession>
<dbReference type="PRINTS" id="PR01434">
    <property type="entry name" value="NADHDHGNASE5"/>
</dbReference>
<feature type="transmembrane region" description="Helical" evidence="11">
    <location>
        <begin position="566"/>
        <end position="587"/>
    </location>
</feature>
<dbReference type="InterPro" id="IPR001750">
    <property type="entry name" value="ND/Mrp_TM"/>
</dbReference>
<dbReference type="InterPro" id="IPR025383">
    <property type="entry name" value="MrpA_C/MbhD"/>
</dbReference>
<feature type="transmembrane region" description="Helical" evidence="11">
    <location>
        <begin position="107"/>
        <end position="125"/>
    </location>
</feature>
<feature type="transmembrane region" description="Helical" evidence="11">
    <location>
        <begin position="270"/>
        <end position="290"/>
    </location>
</feature>
<keyword evidence="5" id="KW-1003">Cell membrane</keyword>
<feature type="domain" description="MrpA C-terminal/MbhE" evidence="16">
    <location>
        <begin position="682"/>
        <end position="763"/>
    </location>
</feature>
<feature type="domain" description="NADH-Ubiquinone oxidoreductase (complex I) chain 5 N-terminal" evidence="13">
    <location>
        <begin position="63"/>
        <end position="109"/>
    </location>
</feature>
<evidence type="ECO:0000256" key="10">
    <source>
        <dbReference type="RuleBase" id="RU000320"/>
    </source>
</evidence>
<evidence type="ECO:0000259" key="15">
    <source>
        <dbReference type="Pfam" id="PF13244"/>
    </source>
</evidence>
<evidence type="ECO:0000256" key="11">
    <source>
        <dbReference type="SAM" id="Phobius"/>
    </source>
</evidence>
<evidence type="ECO:0000259" key="16">
    <source>
        <dbReference type="Pfam" id="PF20501"/>
    </source>
</evidence>
<dbReference type="PANTHER" id="PTHR43373">
    <property type="entry name" value="NA(+)/H(+) ANTIPORTER SUBUNIT"/>
    <property type="match status" value="1"/>
</dbReference>
<keyword evidence="7 11" id="KW-1133">Transmembrane helix</keyword>
<keyword evidence="18" id="KW-1185">Reference proteome</keyword>
<keyword evidence="6 10" id="KW-0812">Transmembrane</keyword>
<evidence type="ECO:0000259" key="13">
    <source>
        <dbReference type="Pfam" id="PF00662"/>
    </source>
</evidence>
<feature type="domain" description="Na+/H+ antiporter MnhB subunit-related protein" evidence="14">
    <location>
        <begin position="793"/>
        <end position="915"/>
    </location>
</feature>
<evidence type="ECO:0000256" key="7">
    <source>
        <dbReference type="ARBA" id="ARBA00022989"/>
    </source>
</evidence>
<organism evidence="17 18">
    <name type="scientific">Cereibacter ovatus</name>
    <dbReference type="NCBI Taxonomy" id="439529"/>
    <lineage>
        <taxon>Bacteria</taxon>
        <taxon>Pseudomonadati</taxon>
        <taxon>Pseudomonadota</taxon>
        <taxon>Alphaproteobacteria</taxon>
        <taxon>Rhodobacterales</taxon>
        <taxon>Paracoccaceae</taxon>
        <taxon>Cereibacter</taxon>
    </lineage>
</organism>
<keyword evidence="4" id="KW-0050">Antiport</keyword>
<proteinExistence type="predicted"/>
<feature type="transmembrane region" description="Helical" evidence="11">
    <location>
        <begin position="367"/>
        <end position="388"/>
    </location>
</feature>
<name>A0A285CVD8_9RHOB</name>
<dbReference type="Pfam" id="PF13244">
    <property type="entry name" value="MbhD"/>
    <property type="match status" value="1"/>
</dbReference>
<feature type="transmembrane region" description="Helical" evidence="11">
    <location>
        <begin position="503"/>
        <end position="520"/>
    </location>
</feature>
<feature type="domain" description="NADH:quinone oxidoreductase/Mrp antiporter transmembrane" evidence="12">
    <location>
        <begin position="126"/>
        <end position="404"/>
    </location>
</feature>
<feature type="transmembrane region" description="Helical" evidence="11">
    <location>
        <begin position="790"/>
        <end position="813"/>
    </location>
</feature>
<keyword evidence="9 11" id="KW-0472">Membrane</keyword>
<feature type="transmembrane region" description="Helical" evidence="11">
    <location>
        <begin position="687"/>
        <end position="705"/>
    </location>
</feature>
<dbReference type="InterPro" id="IPR007182">
    <property type="entry name" value="MnhB"/>
</dbReference>
<dbReference type="Pfam" id="PF20501">
    <property type="entry name" value="MbhE"/>
    <property type="match status" value="1"/>
</dbReference>
<keyword evidence="3" id="KW-0813">Transport</keyword>
<feature type="transmembrane region" description="Helical" evidence="11">
    <location>
        <begin position="72"/>
        <end position="95"/>
    </location>
</feature>